<dbReference type="EMBL" id="FMAC01000001">
    <property type="protein sequence ID" value="SCB09999.1"/>
    <property type="molecule type" value="Genomic_DNA"/>
</dbReference>
<feature type="transmembrane region" description="Helical" evidence="2">
    <location>
        <begin position="662"/>
        <end position="680"/>
    </location>
</feature>
<dbReference type="CDD" id="cd03143">
    <property type="entry name" value="A4_beta-galactosidase_middle_domain"/>
    <property type="match status" value="2"/>
</dbReference>
<feature type="transmembrane region" description="Helical" evidence="2">
    <location>
        <begin position="6"/>
        <end position="27"/>
    </location>
</feature>
<dbReference type="InterPro" id="IPR025297">
    <property type="entry name" value="DUF4159"/>
</dbReference>
<feature type="domain" description="DUF4159" evidence="4">
    <location>
        <begin position="705"/>
        <end position="921"/>
    </location>
</feature>
<feature type="transmembrane region" description="Helical" evidence="2">
    <location>
        <begin position="60"/>
        <end position="82"/>
    </location>
</feature>
<dbReference type="InterPro" id="IPR024163">
    <property type="entry name" value="Aerotolerance_reg_N"/>
</dbReference>
<dbReference type="Pfam" id="PF07584">
    <property type="entry name" value="BatA"/>
    <property type="match status" value="1"/>
</dbReference>
<protein>
    <submittedName>
        <fullName evidence="5">N-terminal double-transmembrane domain-containing protein</fullName>
    </submittedName>
</protein>
<evidence type="ECO:0000256" key="1">
    <source>
        <dbReference type="SAM" id="MobiDB-lite"/>
    </source>
</evidence>
<dbReference type="InterPro" id="IPR011933">
    <property type="entry name" value="Double_TM_dom"/>
</dbReference>
<keyword evidence="2" id="KW-1133">Transmembrane helix</keyword>
<evidence type="ECO:0000313" key="6">
    <source>
        <dbReference type="Proteomes" id="UP000186228"/>
    </source>
</evidence>
<dbReference type="Proteomes" id="UP000186228">
    <property type="component" value="Unassembled WGS sequence"/>
</dbReference>
<dbReference type="SUPFAM" id="SSF52317">
    <property type="entry name" value="Class I glutamine amidotransferase-like"/>
    <property type="match status" value="1"/>
</dbReference>
<evidence type="ECO:0000256" key="2">
    <source>
        <dbReference type="SAM" id="Phobius"/>
    </source>
</evidence>
<evidence type="ECO:0000259" key="4">
    <source>
        <dbReference type="Pfam" id="PF13709"/>
    </source>
</evidence>
<reference evidence="6" key="1">
    <citation type="submission" date="2016-08" db="EMBL/GenBank/DDBJ databases">
        <authorList>
            <person name="Varghese N."/>
            <person name="Submissions Spin"/>
        </authorList>
    </citation>
    <scope>NUCLEOTIDE SEQUENCE [LARGE SCALE GENOMIC DNA]</scope>
    <source>
        <strain evidence="6">CCBAU 57015</strain>
    </source>
</reference>
<evidence type="ECO:0000313" key="5">
    <source>
        <dbReference type="EMBL" id="SCB09999.1"/>
    </source>
</evidence>
<gene>
    <name evidence="5" type="ORF">GA0061100_101598</name>
</gene>
<evidence type="ECO:0000259" key="3">
    <source>
        <dbReference type="Pfam" id="PF07584"/>
    </source>
</evidence>
<feature type="transmembrane region" description="Helical" evidence="2">
    <location>
        <begin position="630"/>
        <end position="650"/>
    </location>
</feature>
<dbReference type="OrthoDB" id="9773014at2"/>
<keyword evidence="6" id="KW-1185">Reference proteome</keyword>
<feature type="region of interest" description="Disordered" evidence="1">
    <location>
        <begin position="141"/>
        <end position="161"/>
    </location>
</feature>
<dbReference type="InterPro" id="IPR029062">
    <property type="entry name" value="Class_I_gatase-like"/>
</dbReference>
<dbReference type="Gene3D" id="3.40.50.12140">
    <property type="entry name" value="Domain of unknown function DUF4159"/>
    <property type="match status" value="1"/>
</dbReference>
<dbReference type="PANTHER" id="PTHR37464:SF1">
    <property type="entry name" value="BLL2463 PROTEIN"/>
    <property type="match status" value="1"/>
</dbReference>
<name>A0A1C3U3G4_9HYPH</name>
<dbReference type="AlphaFoldDB" id="A0A1C3U3G4"/>
<keyword evidence="2" id="KW-0472">Membrane</keyword>
<dbReference type="RefSeq" id="WP_075851110.1">
    <property type="nucleotide sequence ID" value="NZ_FMAC01000001.1"/>
</dbReference>
<keyword evidence="2 5" id="KW-0812">Transmembrane</keyword>
<proteinExistence type="predicted"/>
<dbReference type="Pfam" id="PF13709">
    <property type="entry name" value="DUF4159"/>
    <property type="match status" value="1"/>
</dbReference>
<organism evidence="5 6">
    <name type="scientific">Rhizobium hainanense</name>
    <dbReference type="NCBI Taxonomy" id="52131"/>
    <lineage>
        <taxon>Bacteria</taxon>
        <taxon>Pseudomonadati</taxon>
        <taxon>Pseudomonadota</taxon>
        <taxon>Alphaproteobacteria</taxon>
        <taxon>Hyphomicrobiales</taxon>
        <taxon>Rhizobiaceae</taxon>
        <taxon>Rhizobium/Agrobacterium group</taxon>
        <taxon>Rhizobium</taxon>
    </lineage>
</organism>
<dbReference type="PANTHER" id="PTHR37464">
    <property type="entry name" value="BLL2463 PROTEIN"/>
    <property type="match status" value="1"/>
</dbReference>
<dbReference type="STRING" id="52131.GA0061100_101598"/>
<dbReference type="NCBIfam" id="TIGR02226">
    <property type="entry name" value="two_anch"/>
    <property type="match status" value="1"/>
</dbReference>
<feature type="domain" description="Aerotolerance regulator N-terminal" evidence="3">
    <location>
        <begin position="6"/>
        <end position="80"/>
    </location>
</feature>
<accession>A0A1C3U3G4</accession>
<dbReference type="Gene3D" id="3.40.50.880">
    <property type="match status" value="1"/>
</dbReference>
<sequence length="941" mass="100202">MSGLSFAFASPAILAALILLPAIWWLLRLTPPQPRTEVFPPLRILASILKREETPARSPWWLTLLRMLLAALVILAIANPMFNPRTNTLSSSGPLVLMIDNSWASVSDWERRVRTADALIDDADAKGIPVSIAFTAEQGNDATPGAATSARDKLHAMNPRPLVPDRQRAADAVKAALNGSKPGTIAFISDGIESKDNDDIISRLAALQPSELRLIEGNGQDIVALTGAANTASNMTVTATRLNGTGPMRLGLTAQDNQGRPLAAGSLDFAGGQTVATGSIAAPFEMRNDFARISVDRQASAGSVYLLDDGFRRRRVALLSGQAADEFQPILSPLYYIQRALQPYADLTQPNSADLAKSIPELLAGNPSVIIMADVGRLPQETYAPLEKWIQNGGTLVRFAGPRLAGAPADDPLVPVTLRQGERTFGGALSWAEPQPLADFPSFGPFAGMPKPKDVLIKRQVLAEPTPDLAERTWASLADGTPLVTEKQMQAGRIVLFHVSAEPQWSDLPISGDFVEMLRRIVQLSRAGGVASAEGAAAKASEAMPPFRLLTAKGVLTSEIGSARPLEPRSNGAAVASFDNPPGLYGSEEGFSALNTLPSGAALKPLDASAAGAIAHEGLIGGEAWSAKPILFTLAFLILLADSIIVLFMNGAFPRLGRSAKTIAGGAAMLMLAASLAMLLHPTGASADDSKPGDDAIFSRLDKTHLAYVVTGETDVDHVSERGLAGLSDYLTYRTTLEPGPPVGVDPAKDELAFYPLIYWPISATAPMPSNDAINRIDAYMRNGGTVLFDTRDAIDTMGDTSSPSPNGQRLQQILANLDIPPLEPVPAGHVLTKSFYLLSSFPGRYADSPLWVEARQDARRDANAVATSDGVTPIMITGNDFAGAWAVDDNGSPLLPTVPSDETQREYAYRTGVNIMMYMLTGNYKSDQVHVPDILQRLGQ</sequence>